<dbReference type="Pfam" id="PF14278">
    <property type="entry name" value="TetR_C_8"/>
    <property type="match status" value="1"/>
</dbReference>
<dbReference type="OrthoDB" id="9810250at2"/>
<dbReference type="RefSeq" id="WP_003686253.1">
    <property type="nucleotide sequence ID" value="NZ_CP017712.1"/>
</dbReference>
<dbReference type="SUPFAM" id="SSF46689">
    <property type="entry name" value="Homeodomain-like"/>
    <property type="match status" value="1"/>
</dbReference>
<dbReference type="InterPro" id="IPR050624">
    <property type="entry name" value="HTH-type_Tx_Regulator"/>
</dbReference>
<dbReference type="PANTHER" id="PTHR43479">
    <property type="entry name" value="ACREF/ENVCD OPERON REPRESSOR-RELATED"/>
    <property type="match status" value="1"/>
</dbReference>
<evidence type="ECO:0000256" key="1">
    <source>
        <dbReference type="ARBA" id="ARBA00023125"/>
    </source>
</evidence>
<dbReference type="PROSITE" id="PS50977">
    <property type="entry name" value="HTH_TETR_2"/>
    <property type="match status" value="1"/>
</dbReference>
<accession>A0A1L7GWX0</accession>
<dbReference type="EMBL" id="CP019030">
    <property type="protein sequence ID" value="APU46491.1"/>
    <property type="molecule type" value="Genomic_DNA"/>
</dbReference>
<proteinExistence type="predicted"/>
<dbReference type="Gene3D" id="1.10.357.10">
    <property type="entry name" value="Tetracycline Repressor, domain 2"/>
    <property type="match status" value="1"/>
</dbReference>
<evidence type="ECO:0000313" key="2">
    <source>
        <dbReference type="EMBL" id="APU46491.1"/>
    </source>
</evidence>
<gene>
    <name evidence="2" type="ORF">BUW47_08755</name>
</gene>
<name>A0A1L7GWX0_LIMFE</name>
<dbReference type="InterPro" id="IPR039532">
    <property type="entry name" value="TetR_C_Firmicutes"/>
</dbReference>
<sequence length="213" mass="24588">MTVIKQDPRVVKTRTNLRRALVYLMQHEKLENISVQKITKTANITRGTFYLHYRDKQDFVEAAMNGIIDQLFEHVLEKGTPREVTDGKILQTMSVSETFSYIEKNADVFTVLLSGQQNRYFYQQLYNRLTEVITNYAKGLGTDLEEIDVPLRIQVAFITSALLGLIIRWLDGGLIYTPRYMTSSLEKMLNNFASSHLLIISFLDFQTHNGLEI</sequence>
<dbReference type="InterPro" id="IPR009057">
    <property type="entry name" value="Homeodomain-like_sf"/>
</dbReference>
<dbReference type="Pfam" id="PF00440">
    <property type="entry name" value="TetR_N"/>
    <property type="match status" value="1"/>
</dbReference>
<dbReference type="PANTHER" id="PTHR43479:SF7">
    <property type="entry name" value="TETR-FAMILY TRANSCRIPTIONAL REGULATOR"/>
    <property type="match status" value="1"/>
</dbReference>
<organism evidence="2 3">
    <name type="scientific">Limosilactobacillus fermentum</name>
    <name type="common">Lactobacillus fermentum</name>
    <dbReference type="NCBI Taxonomy" id="1613"/>
    <lineage>
        <taxon>Bacteria</taxon>
        <taxon>Bacillati</taxon>
        <taxon>Bacillota</taxon>
        <taxon>Bacilli</taxon>
        <taxon>Lactobacillales</taxon>
        <taxon>Lactobacillaceae</taxon>
        <taxon>Limosilactobacillus</taxon>
    </lineage>
</organism>
<dbReference type="GO" id="GO:0003677">
    <property type="term" value="F:DNA binding"/>
    <property type="evidence" value="ECO:0007669"/>
    <property type="project" value="UniProtKB-UniRule"/>
</dbReference>
<protein>
    <submittedName>
        <fullName evidence="2">TetR family transcriptional regulator</fullName>
    </submittedName>
</protein>
<dbReference type="InterPro" id="IPR001647">
    <property type="entry name" value="HTH_TetR"/>
</dbReference>
<evidence type="ECO:0000313" key="3">
    <source>
        <dbReference type="Proteomes" id="UP000185427"/>
    </source>
</evidence>
<dbReference type="AlphaFoldDB" id="A0A1L7GWX0"/>
<keyword evidence="1" id="KW-0238">DNA-binding</keyword>
<reference evidence="2 3" key="1">
    <citation type="submission" date="2016-12" db="EMBL/GenBank/DDBJ databases">
        <title>Complete Genome Sequence of Lactobacillus fermentum Strain SNUV175, a Probiotic for Treatment of Bacterial Vaginosis.</title>
        <authorList>
            <person name="Lee S."/>
            <person name="You H.J."/>
            <person name="Kwon B."/>
            <person name="Ko G."/>
        </authorList>
    </citation>
    <scope>NUCLEOTIDE SEQUENCE [LARGE SCALE GENOMIC DNA]</scope>
    <source>
        <strain evidence="2 3">SNUV175</strain>
    </source>
</reference>
<dbReference type="Proteomes" id="UP000185427">
    <property type="component" value="Chromosome"/>
</dbReference>